<dbReference type="AlphaFoldDB" id="A0A0F9V529"/>
<proteinExistence type="predicted"/>
<gene>
    <name evidence="2" type="ORF">LCGC14_0127390</name>
</gene>
<organism evidence="2">
    <name type="scientific">marine sediment metagenome</name>
    <dbReference type="NCBI Taxonomy" id="412755"/>
    <lineage>
        <taxon>unclassified sequences</taxon>
        <taxon>metagenomes</taxon>
        <taxon>ecological metagenomes</taxon>
    </lineage>
</organism>
<reference evidence="2" key="1">
    <citation type="journal article" date="2015" name="Nature">
        <title>Complex archaea that bridge the gap between prokaryotes and eukaryotes.</title>
        <authorList>
            <person name="Spang A."/>
            <person name="Saw J.H."/>
            <person name="Jorgensen S.L."/>
            <person name="Zaremba-Niedzwiedzka K."/>
            <person name="Martijn J."/>
            <person name="Lind A.E."/>
            <person name="van Eijk R."/>
            <person name="Schleper C."/>
            <person name="Guy L."/>
            <person name="Ettema T.J."/>
        </authorList>
    </citation>
    <scope>NUCLEOTIDE SEQUENCE</scope>
</reference>
<evidence type="ECO:0008006" key="3">
    <source>
        <dbReference type="Google" id="ProtNLM"/>
    </source>
</evidence>
<keyword evidence="1" id="KW-1133">Transmembrane helix</keyword>
<dbReference type="EMBL" id="LAZR01000041">
    <property type="protein sequence ID" value="KKO00321.1"/>
    <property type="molecule type" value="Genomic_DNA"/>
</dbReference>
<feature type="transmembrane region" description="Helical" evidence="1">
    <location>
        <begin position="7"/>
        <end position="24"/>
    </location>
</feature>
<dbReference type="Pfam" id="PF16250">
    <property type="entry name" value="DUF4907"/>
    <property type="match status" value="1"/>
</dbReference>
<accession>A0A0F9V529</accession>
<keyword evidence="1" id="KW-0812">Transmembrane</keyword>
<protein>
    <recommendedName>
        <fullName evidence="3">DUF4907 domain-containing protein</fullName>
    </recommendedName>
</protein>
<evidence type="ECO:0000313" key="2">
    <source>
        <dbReference type="EMBL" id="KKO00321.1"/>
    </source>
</evidence>
<sequence>MISTAKYWVVIVLFLALGFGYSIYNQTLTNNRQIFHSQIVDLNDGYGYQIMKGEKIVILQKFIPGFPGKQKFVTEKEALKTAGLVISKLEDGKSPVLLPSDLAELNISTTVSH</sequence>
<name>A0A0F9V529_9ZZZZ</name>
<keyword evidence="1" id="KW-0472">Membrane</keyword>
<evidence type="ECO:0000256" key="1">
    <source>
        <dbReference type="SAM" id="Phobius"/>
    </source>
</evidence>
<dbReference type="InterPro" id="IPR032593">
    <property type="entry name" value="DUF4907"/>
</dbReference>
<comment type="caution">
    <text evidence="2">The sequence shown here is derived from an EMBL/GenBank/DDBJ whole genome shotgun (WGS) entry which is preliminary data.</text>
</comment>